<dbReference type="InterPro" id="IPR036388">
    <property type="entry name" value="WH-like_DNA-bd_sf"/>
</dbReference>
<evidence type="ECO:0000256" key="2">
    <source>
        <dbReference type="ARBA" id="ARBA00023015"/>
    </source>
</evidence>
<dbReference type="InterPro" id="IPR005119">
    <property type="entry name" value="LysR_subst-bd"/>
</dbReference>
<evidence type="ECO:0000259" key="5">
    <source>
        <dbReference type="PROSITE" id="PS50931"/>
    </source>
</evidence>
<dbReference type="PRINTS" id="PR00039">
    <property type="entry name" value="HTHLYSR"/>
</dbReference>
<dbReference type="PANTHER" id="PTHR30419:SF28">
    <property type="entry name" value="HTH-TYPE TRANSCRIPTIONAL REGULATOR BSDA"/>
    <property type="match status" value="1"/>
</dbReference>
<dbReference type="PROSITE" id="PS50931">
    <property type="entry name" value="HTH_LYSR"/>
    <property type="match status" value="1"/>
</dbReference>
<comment type="caution">
    <text evidence="6">The sequence shown here is derived from an EMBL/GenBank/DDBJ whole genome shotgun (WGS) entry which is preliminary data.</text>
</comment>
<dbReference type="SUPFAM" id="SSF46785">
    <property type="entry name" value="Winged helix' DNA-binding domain"/>
    <property type="match status" value="1"/>
</dbReference>
<dbReference type="InterPro" id="IPR000847">
    <property type="entry name" value="LysR_HTH_N"/>
</dbReference>
<dbReference type="PANTHER" id="PTHR30419">
    <property type="entry name" value="HTH-TYPE TRANSCRIPTIONAL REGULATOR YBHD"/>
    <property type="match status" value="1"/>
</dbReference>
<dbReference type="RefSeq" id="WP_136564403.1">
    <property type="nucleotide sequence ID" value="NZ_STGW01000022.1"/>
</dbReference>
<proteinExistence type="inferred from homology"/>
<dbReference type="EMBL" id="STGW01000022">
    <property type="protein sequence ID" value="THV08890.1"/>
    <property type="molecule type" value="Genomic_DNA"/>
</dbReference>
<dbReference type="Gene3D" id="1.10.10.10">
    <property type="entry name" value="Winged helix-like DNA-binding domain superfamily/Winged helix DNA-binding domain"/>
    <property type="match status" value="1"/>
</dbReference>
<dbReference type="Pfam" id="PF00126">
    <property type="entry name" value="HTH_1"/>
    <property type="match status" value="1"/>
</dbReference>
<dbReference type="SUPFAM" id="SSF53850">
    <property type="entry name" value="Periplasmic binding protein-like II"/>
    <property type="match status" value="1"/>
</dbReference>
<evidence type="ECO:0000313" key="7">
    <source>
        <dbReference type="Proteomes" id="UP000307087"/>
    </source>
</evidence>
<dbReference type="GO" id="GO:0003677">
    <property type="term" value="F:DNA binding"/>
    <property type="evidence" value="ECO:0007669"/>
    <property type="project" value="UniProtKB-KW"/>
</dbReference>
<protein>
    <submittedName>
        <fullName evidence="6">LysR family transcriptional regulator</fullName>
    </submittedName>
</protein>
<dbReference type="Pfam" id="PF03466">
    <property type="entry name" value="LysR_substrate"/>
    <property type="match status" value="1"/>
</dbReference>
<sequence length="298" mass="32551">MDIETIRAFLAVADGHTVTETAERAHRTQPAVSRALSRLEREVGTPLLQRVGRGLVLTPAGHELVRHARATLEAYERGLRSVQDVTAPDGGFVPLAFLHTLGTWLVPELIRSFRAERPQVRFDLRQHGDAGLVDDLLTGVVDLAITGDRPQLAPLESRRLFLEPLRLVVPPDHRLAGRRTARLGDVADEQFIVLKPGFSLRAVTEELCGQVGYSPRIGFEGEEVETLRGLVSAGLGVALLPAPRGGAAPLAPSLRVTDVRASREIGLAWVKDRQLPPASAHFRDHALRTSRKIHVTDA</sequence>
<accession>A0A4S8MZI2</accession>
<dbReference type="InterPro" id="IPR050950">
    <property type="entry name" value="HTH-type_LysR_regulators"/>
</dbReference>
<dbReference type="InterPro" id="IPR036390">
    <property type="entry name" value="WH_DNA-bd_sf"/>
</dbReference>
<dbReference type="AlphaFoldDB" id="A0A4S8MZI2"/>
<evidence type="ECO:0000256" key="4">
    <source>
        <dbReference type="ARBA" id="ARBA00023163"/>
    </source>
</evidence>
<gene>
    <name evidence="6" type="ORF">E9934_18625</name>
</gene>
<feature type="domain" description="HTH lysR-type" evidence="5">
    <location>
        <begin position="1"/>
        <end position="58"/>
    </location>
</feature>
<dbReference type="OrthoDB" id="3181812at2"/>
<evidence type="ECO:0000313" key="6">
    <source>
        <dbReference type="EMBL" id="THV08890.1"/>
    </source>
</evidence>
<keyword evidence="3" id="KW-0238">DNA-binding</keyword>
<keyword evidence="7" id="KW-1185">Reference proteome</keyword>
<name>A0A4S8MZI2_9ACTN</name>
<dbReference type="Proteomes" id="UP000307087">
    <property type="component" value="Unassembled WGS sequence"/>
</dbReference>
<dbReference type="GO" id="GO:0005829">
    <property type="term" value="C:cytosol"/>
    <property type="evidence" value="ECO:0007669"/>
    <property type="project" value="TreeGrafter"/>
</dbReference>
<reference evidence="6 7" key="1">
    <citation type="journal article" date="2009" name="Int. J. Syst. Evol. Microbiol.">
        <title>Nocardioides caeni sp. nov., isolated from wastewater.</title>
        <authorList>
            <person name="Yoon J.H."/>
            <person name="Kang S.J."/>
            <person name="Park S."/>
            <person name="Kim W."/>
            <person name="Oh T.K."/>
        </authorList>
    </citation>
    <scope>NUCLEOTIDE SEQUENCE [LARGE SCALE GENOMIC DNA]</scope>
    <source>
        <strain evidence="6 7">DSM 23134</strain>
    </source>
</reference>
<comment type="similarity">
    <text evidence="1">Belongs to the LysR transcriptional regulatory family.</text>
</comment>
<dbReference type="FunFam" id="1.10.10.10:FF:000001">
    <property type="entry name" value="LysR family transcriptional regulator"/>
    <property type="match status" value="1"/>
</dbReference>
<evidence type="ECO:0000256" key="3">
    <source>
        <dbReference type="ARBA" id="ARBA00023125"/>
    </source>
</evidence>
<dbReference type="Gene3D" id="3.40.190.290">
    <property type="match status" value="1"/>
</dbReference>
<keyword evidence="4" id="KW-0804">Transcription</keyword>
<keyword evidence="2" id="KW-0805">Transcription regulation</keyword>
<evidence type="ECO:0000256" key="1">
    <source>
        <dbReference type="ARBA" id="ARBA00009437"/>
    </source>
</evidence>
<dbReference type="GO" id="GO:0003700">
    <property type="term" value="F:DNA-binding transcription factor activity"/>
    <property type="evidence" value="ECO:0007669"/>
    <property type="project" value="InterPro"/>
</dbReference>
<organism evidence="6 7">
    <name type="scientific">Nocardioides caeni</name>
    <dbReference type="NCBI Taxonomy" id="574700"/>
    <lineage>
        <taxon>Bacteria</taxon>
        <taxon>Bacillati</taxon>
        <taxon>Actinomycetota</taxon>
        <taxon>Actinomycetes</taxon>
        <taxon>Propionibacteriales</taxon>
        <taxon>Nocardioidaceae</taxon>
        <taxon>Nocardioides</taxon>
    </lineage>
</organism>
<dbReference type="CDD" id="cd08434">
    <property type="entry name" value="PBP2_GltC_like"/>
    <property type="match status" value="1"/>
</dbReference>